<name>A0ABT8FEK6_9ACTN</name>
<keyword evidence="3" id="KW-1185">Reference proteome</keyword>
<feature type="region of interest" description="Disordered" evidence="1">
    <location>
        <begin position="21"/>
        <end position="48"/>
    </location>
</feature>
<organism evidence="2 3">
    <name type="scientific">Nocardioides oceani</name>
    <dbReference type="NCBI Taxonomy" id="3058369"/>
    <lineage>
        <taxon>Bacteria</taxon>
        <taxon>Bacillati</taxon>
        <taxon>Actinomycetota</taxon>
        <taxon>Actinomycetes</taxon>
        <taxon>Propionibacteriales</taxon>
        <taxon>Nocardioidaceae</taxon>
        <taxon>Nocardioides</taxon>
    </lineage>
</organism>
<reference evidence="2" key="1">
    <citation type="submission" date="2023-06" db="EMBL/GenBank/DDBJ databases">
        <title>Draft genome sequence of Nocardioides sp. SOB77.</title>
        <authorList>
            <person name="Zhang G."/>
        </authorList>
    </citation>
    <scope>NUCLEOTIDE SEQUENCE</scope>
    <source>
        <strain evidence="2">SOB77</strain>
    </source>
</reference>
<dbReference type="Proteomes" id="UP001168620">
    <property type="component" value="Unassembled WGS sequence"/>
</dbReference>
<evidence type="ECO:0000313" key="3">
    <source>
        <dbReference type="Proteomes" id="UP001168620"/>
    </source>
</evidence>
<sequence>MTVLILFLLLATALAVETVRRTRHDGPGPSRPPASRFEDPQFRSPARG</sequence>
<dbReference type="RefSeq" id="WP_300952189.1">
    <property type="nucleotide sequence ID" value="NZ_JAUHJQ010000002.1"/>
</dbReference>
<evidence type="ECO:0000256" key="1">
    <source>
        <dbReference type="SAM" id="MobiDB-lite"/>
    </source>
</evidence>
<accession>A0ABT8FEK6</accession>
<comment type="caution">
    <text evidence="2">The sequence shown here is derived from an EMBL/GenBank/DDBJ whole genome shotgun (WGS) entry which is preliminary data.</text>
</comment>
<evidence type="ECO:0000313" key="2">
    <source>
        <dbReference type="EMBL" id="MDN4173107.1"/>
    </source>
</evidence>
<protein>
    <submittedName>
        <fullName evidence="2">Uncharacterized protein</fullName>
    </submittedName>
</protein>
<gene>
    <name evidence="2" type="ORF">QWY28_09155</name>
</gene>
<proteinExistence type="predicted"/>
<dbReference type="EMBL" id="JAUHJQ010000002">
    <property type="protein sequence ID" value="MDN4173107.1"/>
    <property type="molecule type" value="Genomic_DNA"/>
</dbReference>